<evidence type="ECO:0000259" key="2">
    <source>
        <dbReference type="Pfam" id="PF06283"/>
    </source>
</evidence>
<dbReference type="Proteomes" id="UP000319980">
    <property type="component" value="Unassembled WGS sequence"/>
</dbReference>
<dbReference type="Pfam" id="PF06283">
    <property type="entry name" value="ThuA"/>
    <property type="match status" value="1"/>
</dbReference>
<comment type="caution">
    <text evidence="3">The sequence shown here is derived from an EMBL/GenBank/DDBJ whole genome shotgun (WGS) entry which is preliminary data.</text>
</comment>
<evidence type="ECO:0000313" key="4">
    <source>
        <dbReference type="Proteomes" id="UP000319980"/>
    </source>
</evidence>
<feature type="domain" description="ThuA-like" evidence="2">
    <location>
        <begin position="41"/>
        <end position="250"/>
    </location>
</feature>
<gene>
    <name evidence="3" type="ORF">FQY83_16335</name>
</gene>
<dbReference type="OrthoDB" id="338827at2"/>
<keyword evidence="4" id="KW-1185">Reference proteome</keyword>
<dbReference type="RefSeq" id="WP_146389070.1">
    <property type="nucleotide sequence ID" value="NZ_VOHK01000008.1"/>
</dbReference>
<dbReference type="SUPFAM" id="SSF52317">
    <property type="entry name" value="Class I glutamine amidotransferase-like"/>
    <property type="match status" value="1"/>
</dbReference>
<dbReference type="PROSITE" id="PS51257">
    <property type="entry name" value="PROKAR_LIPOPROTEIN"/>
    <property type="match status" value="1"/>
</dbReference>
<dbReference type="Gene3D" id="3.40.50.880">
    <property type="match status" value="1"/>
</dbReference>
<protein>
    <submittedName>
        <fullName evidence="3">ThuA domain-containing protein</fullName>
    </submittedName>
</protein>
<proteinExistence type="predicted"/>
<dbReference type="PANTHER" id="PTHR40469">
    <property type="entry name" value="SECRETED GLYCOSYL HYDROLASE"/>
    <property type="match status" value="1"/>
</dbReference>
<dbReference type="EMBL" id="VOHK01000008">
    <property type="protein sequence ID" value="TWT17854.1"/>
    <property type="molecule type" value="Genomic_DNA"/>
</dbReference>
<dbReference type="AlphaFoldDB" id="A0A5C5TVS0"/>
<reference evidence="3 4" key="1">
    <citation type="journal article" date="2008" name="Int. J. Syst. Evol. Microbiol.">
        <title>Luteimonas marina sp. nov., isolated from seawater.</title>
        <authorList>
            <person name="Baik K.S."/>
            <person name="Park S.C."/>
            <person name="Kim M.S."/>
            <person name="Kim E.M."/>
            <person name="Park C."/>
            <person name="Chun J."/>
            <person name="Seong C.N."/>
        </authorList>
    </citation>
    <scope>NUCLEOTIDE SEQUENCE [LARGE SCALE GENOMIC DNA]</scope>
    <source>
        <strain evidence="3 4">FR1330</strain>
    </source>
</reference>
<feature type="signal peptide" evidence="1">
    <location>
        <begin position="1"/>
        <end position="28"/>
    </location>
</feature>
<feature type="chain" id="PRO_5023061914" evidence="1">
    <location>
        <begin position="29"/>
        <end position="257"/>
    </location>
</feature>
<dbReference type="InterPro" id="IPR029010">
    <property type="entry name" value="ThuA-like"/>
</dbReference>
<name>A0A5C5TVS0_9GAMM</name>
<evidence type="ECO:0000256" key="1">
    <source>
        <dbReference type="SAM" id="SignalP"/>
    </source>
</evidence>
<keyword evidence="1" id="KW-0732">Signal</keyword>
<accession>A0A5C5TVS0</accession>
<evidence type="ECO:0000313" key="3">
    <source>
        <dbReference type="EMBL" id="TWT17854.1"/>
    </source>
</evidence>
<dbReference type="InterPro" id="IPR029062">
    <property type="entry name" value="Class_I_gatase-like"/>
</dbReference>
<dbReference type="PANTHER" id="PTHR40469:SF2">
    <property type="entry name" value="GALACTOSE-BINDING DOMAIN-LIKE SUPERFAMILY PROTEIN"/>
    <property type="match status" value="1"/>
</dbReference>
<organism evidence="3 4">
    <name type="scientific">Luteimonas marina</name>
    <dbReference type="NCBI Taxonomy" id="488485"/>
    <lineage>
        <taxon>Bacteria</taxon>
        <taxon>Pseudomonadati</taxon>
        <taxon>Pseudomonadota</taxon>
        <taxon>Gammaproteobacteria</taxon>
        <taxon>Lysobacterales</taxon>
        <taxon>Lysobacteraceae</taxon>
        <taxon>Luteimonas</taxon>
    </lineage>
</organism>
<sequence length="257" mass="28146">MTGPHRAFSISSLLALLLAGCATTPSPANRSPAAIPAERPRIAVYTQTQGWRHDSIPVAVDAMRELAAEAGYDIVHSEDPALFTDATLSGFDAVAFVNTTGPILDPAQRAAFERYVRAGGGFLGVHSAADTAYDWPWYGELVGAWFENHPPGLQASSVRFEARRELPGAADWQITDELYNYRRNPRPFVDVVATVDESMYDGGTMGEDHPIAWCHARFGGRAWYTGLGHDRTIYADARFRAHLLRGLRHATGQSDDC</sequence>